<dbReference type="Gene3D" id="1.10.8.10">
    <property type="entry name" value="DNA helicase RuvA subunit, C-terminal domain"/>
    <property type="match status" value="1"/>
</dbReference>
<gene>
    <name evidence="13" type="ORF">HMPREF1541_03406</name>
</gene>
<feature type="compositionally biased region" description="Polar residues" evidence="9">
    <location>
        <begin position="554"/>
        <end position="565"/>
    </location>
</feature>
<organism evidence="13 14">
    <name type="scientific">Cyphellophora europaea (strain CBS 101466)</name>
    <name type="common">Phialophora europaea</name>
    <dbReference type="NCBI Taxonomy" id="1220924"/>
    <lineage>
        <taxon>Eukaryota</taxon>
        <taxon>Fungi</taxon>
        <taxon>Dikarya</taxon>
        <taxon>Ascomycota</taxon>
        <taxon>Pezizomycotina</taxon>
        <taxon>Eurotiomycetes</taxon>
        <taxon>Chaetothyriomycetidae</taxon>
        <taxon>Chaetothyriales</taxon>
        <taxon>Cyphellophoraceae</taxon>
        <taxon>Cyphellophora</taxon>
    </lineage>
</organism>
<dbReference type="Gene3D" id="3.30.200.20">
    <property type="entry name" value="Phosphorylase Kinase, domain 1"/>
    <property type="match status" value="1"/>
</dbReference>
<proteinExistence type="predicted"/>
<evidence type="ECO:0000259" key="11">
    <source>
        <dbReference type="PROSITE" id="PS50030"/>
    </source>
</evidence>
<dbReference type="PROSITE" id="PS00108">
    <property type="entry name" value="PROTEIN_KINASE_ST"/>
    <property type="match status" value="1"/>
</dbReference>
<feature type="compositionally biased region" description="Basic and acidic residues" evidence="9">
    <location>
        <begin position="522"/>
        <end position="535"/>
    </location>
</feature>
<feature type="compositionally biased region" description="Polar residues" evidence="9">
    <location>
        <begin position="901"/>
        <end position="915"/>
    </location>
</feature>
<dbReference type="eggNOG" id="KOG0001">
    <property type="taxonomic scope" value="Eukaryota"/>
</dbReference>
<keyword evidence="2" id="KW-0723">Serine/threonine-protein kinase</keyword>
<evidence type="ECO:0000256" key="9">
    <source>
        <dbReference type="SAM" id="MobiDB-lite"/>
    </source>
</evidence>
<evidence type="ECO:0000256" key="7">
    <source>
        <dbReference type="ARBA" id="ARBA00047899"/>
    </source>
</evidence>
<dbReference type="PANTHER" id="PTHR43671:SF98">
    <property type="entry name" value="SERINE_THREONINE-PROTEIN KINASE NEK11"/>
    <property type="match status" value="1"/>
</dbReference>
<accession>W2RYR9</accession>
<feature type="domain" description="Protein kinase" evidence="10">
    <location>
        <begin position="150"/>
        <end position="435"/>
    </location>
</feature>
<evidence type="ECO:0000313" key="14">
    <source>
        <dbReference type="Proteomes" id="UP000030752"/>
    </source>
</evidence>
<dbReference type="InParanoid" id="W2RYR9"/>
<dbReference type="GO" id="GO:0005524">
    <property type="term" value="F:ATP binding"/>
    <property type="evidence" value="ECO:0007669"/>
    <property type="project" value="UniProtKB-KW"/>
</dbReference>
<keyword evidence="3" id="KW-0808">Transferase</keyword>
<dbReference type="InterPro" id="IPR029071">
    <property type="entry name" value="Ubiquitin-like_domsf"/>
</dbReference>
<feature type="compositionally biased region" description="Polar residues" evidence="9">
    <location>
        <begin position="494"/>
        <end position="518"/>
    </location>
</feature>
<dbReference type="PROSITE" id="PS50011">
    <property type="entry name" value="PROTEIN_KINASE_DOM"/>
    <property type="match status" value="1"/>
</dbReference>
<dbReference type="InterPro" id="IPR008271">
    <property type="entry name" value="Ser/Thr_kinase_AS"/>
</dbReference>
<dbReference type="RefSeq" id="XP_008715979.1">
    <property type="nucleotide sequence ID" value="XM_008717757.1"/>
</dbReference>
<dbReference type="EC" id="2.7.11.1" evidence="1"/>
<evidence type="ECO:0000259" key="10">
    <source>
        <dbReference type="PROSITE" id="PS50011"/>
    </source>
</evidence>
<keyword evidence="6" id="KW-0067">ATP-binding</keyword>
<evidence type="ECO:0000256" key="6">
    <source>
        <dbReference type="ARBA" id="ARBA00022840"/>
    </source>
</evidence>
<dbReference type="InterPro" id="IPR015940">
    <property type="entry name" value="UBA"/>
</dbReference>
<dbReference type="CDD" id="cd17039">
    <property type="entry name" value="Ubl_ubiquitin_like"/>
    <property type="match status" value="2"/>
</dbReference>
<dbReference type="CDD" id="cd00180">
    <property type="entry name" value="PKc"/>
    <property type="match status" value="1"/>
</dbReference>
<feature type="region of interest" description="Disordered" evidence="9">
    <location>
        <begin position="479"/>
        <end position="594"/>
    </location>
</feature>
<comment type="catalytic activity">
    <reaction evidence="8">
        <text>L-seryl-[protein] + ATP = O-phospho-L-seryl-[protein] + ADP + H(+)</text>
        <dbReference type="Rhea" id="RHEA:17989"/>
        <dbReference type="Rhea" id="RHEA-COMP:9863"/>
        <dbReference type="Rhea" id="RHEA-COMP:11604"/>
        <dbReference type="ChEBI" id="CHEBI:15378"/>
        <dbReference type="ChEBI" id="CHEBI:29999"/>
        <dbReference type="ChEBI" id="CHEBI:30616"/>
        <dbReference type="ChEBI" id="CHEBI:83421"/>
        <dbReference type="ChEBI" id="CHEBI:456216"/>
        <dbReference type="EC" id="2.7.11.1"/>
    </reaction>
</comment>
<evidence type="ECO:0000256" key="5">
    <source>
        <dbReference type="ARBA" id="ARBA00022777"/>
    </source>
</evidence>
<dbReference type="Pfam" id="PF00069">
    <property type="entry name" value="Pkinase"/>
    <property type="match status" value="1"/>
</dbReference>
<evidence type="ECO:0000256" key="3">
    <source>
        <dbReference type="ARBA" id="ARBA00022679"/>
    </source>
</evidence>
<feature type="region of interest" description="Disordered" evidence="9">
    <location>
        <begin position="609"/>
        <end position="722"/>
    </location>
</feature>
<dbReference type="OrthoDB" id="5400920at2759"/>
<reference evidence="13 14" key="1">
    <citation type="submission" date="2013-03" db="EMBL/GenBank/DDBJ databases">
        <title>The Genome Sequence of Phialophora europaea CBS 101466.</title>
        <authorList>
            <consortium name="The Broad Institute Genomics Platform"/>
            <person name="Cuomo C."/>
            <person name="de Hoog S."/>
            <person name="Gorbushina A."/>
            <person name="Walker B."/>
            <person name="Young S.K."/>
            <person name="Zeng Q."/>
            <person name="Gargeya S."/>
            <person name="Fitzgerald M."/>
            <person name="Haas B."/>
            <person name="Abouelleil A."/>
            <person name="Allen A.W."/>
            <person name="Alvarado L."/>
            <person name="Arachchi H.M."/>
            <person name="Berlin A.M."/>
            <person name="Chapman S.B."/>
            <person name="Gainer-Dewar J."/>
            <person name="Goldberg J."/>
            <person name="Griggs A."/>
            <person name="Gujja S."/>
            <person name="Hansen M."/>
            <person name="Howarth C."/>
            <person name="Imamovic A."/>
            <person name="Ireland A."/>
            <person name="Larimer J."/>
            <person name="McCowan C."/>
            <person name="Murphy C."/>
            <person name="Pearson M."/>
            <person name="Poon T.W."/>
            <person name="Priest M."/>
            <person name="Roberts A."/>
            <person name="Saif S."/>
            <person name="Shea T."/>
            <person name="Sisk P."/>
            <person name="Sykes S."/>
            <person name="Wortman J."/>
            <person name="Nusbaum C."/>
            <person name="Birren B."/>
        </authorList>
    </citation>
    <scope>NUCLEOTIDE SEQUENCE [LARGE SCALE GENOMIC DNA]</scope>
    <source>
        <strain evidence="13 14">CBS 101466</strain>
    </source>
</reference>
<feature type="domain" description="Ubiquitin-like" evidence="12">
    <location>
        <begin position="982"/>
        <end position="1051"/>
    </location>
</feature>
<dbReference type="InterPro" id="IPR000719">
    <property type="entry name" value="Prot_kinase_dom"/>
</dbReference>
<feature type="compositionally biased region" description="Polar residues" evidence="9">
    <location>
        <begin position="853"/>
        <end position="879"/>
    </location>
</feature>
<dbReference type="SUPFAM" id="SSF46934">
    <property type="entry name" value="UBA-like"/>
    <property type="match status" value="1"/>
</dbReference>
<dbReference type="EMBL" id="KB822719">
    <property type="protein sequence ID" value="ETN41470.1"/>
    <property type="molecule type" value="Genomic_DNA"/>
</dbReference>
<evidence type="ECO:0000313" key="13">
    <source>
        <dbReference type="EMBL" id="ETN41470.1"/>
    </source>
</evidence>
<comment type="catalytic activity">
    <reaction evidence="7">
        <text>L-threonyl-[protein] + ATP = O-phospho-L-threonyl-[protein] + ADP + H(+)</text>
        <dbReference type="Rhea" id="RHEA:46608"/>
        <dbReference type="Rhea" id="RHEA-COMP:11060"/>
        <dbReference type="Rhea" id="RHEA-COMP:11605"/>
        <dbReference type="ChEBI" id="CHEBI:15378"/>
        <dbReference type="ChEBI" id="CHEBI:30013"/>
        <dbReference type="ChEBI" id="CHEBI:30616"/>
        <dbReference type="ChEBI" id="CHEBI:61977"/>
        <dbReference type="ChEBI" id="CHEBI:456216"/>
        <dbReference type="EC" id="2.7.11.1"/>
    </reaction>
</comment>
<dbReference type="GO" id="GO:0005634">
    <property type="term" value="C:nucleus"/>
    <property type="evidence" value="ECO:0007669"/>
    <property type="project" value="TreeGrafter"/>
</dbReference>
<dbReference type="PANTHER" id="PTHR43671">
    <property type="entry name" value="SERINE/THREONINE-PROTEIN KINASE NEK"/>
    <property type="match status" value="1"/>
</dbReference>
<dbReference type="STRING" id="1220924.W2RYR9"/>
<feature type="region of interest" description="Disordered" evidence="9">
    <location>
        <begin position="804"/>
        <end position="929"/>
    </location>
</feature>
<dbReference type="PROSITE" id="PS50030">
    <property type="entry name" value="UBA"/>
    <property type="match status" value="1"/>
</dbReference>
<keyword evidence="5" id="KW-0418">Kinase</keyword>
<dbReference type="GO" id="GO:0004674">
    <property type="term" value="F:protein serine/threonine kinase activity"/>
    <property type="evidence" value="ECO:0007669"/>
    <property type="project" value="UniProtKB-KW"/>
</dbReference>
<keyword evidence="14" id="KW-1185">Reference proteome</keyword>
<feature type="domain" description="Ubiquitin-like" evidence="12">
    <location>
        <begin position="1066"/>
        <end position="1142"/>
    </location>
</feature>
<evidence type="ECO:0000256" key="4">
    <source>
        <dbReference type="ARBA" id="ARBA00022741"/>
    </source>
</evidence>
<evidence type="ECO:0000256" key="8">
    <source>
        <dbReference type="ARBA" id="ARBA00048679"/>
    </source>
</evidence>
<dbReference type="Pfam" id="PF00240">
    <property type="entry name" value="ubiquitin"/>
    <property type="match status" value="2"/>
</dbReference>
<dbReference type="VEuPathDB" id="FungiDB:HMPREF1541_03406"/>
<dbReference type="Gene3D" id="3.10.20.90">
    <property type="entry name" value="Phosphatidylinositol 3-kinase Catalytic Subunit, Chain A, domain 1"/>
    <property type="match status" value="2"/>
</dbReference>
<dbReference type="HOGENOM" id="CLU_277569_0_0_1"/>
<dbReference type="AlphaFoldDB" id="W2RYR9"/>
<dbReference type="InterPro" id="IPR011009">
    <property type="entry name" value="Kinase-like_dom_sf"/>
</dbReference>
<feature type="compositionally biased region" description="Basic and acidic residues" evidence="9">
    <location>
        <begin position="642"/>
        <end position="653"/>
    </location>
</feature>
<dbReference type="InterPro" id="IPR009060">
    <property type="entry name" value="UBA-like_sf"/>
</dbReference>
<dbReference type="GeneID" id="19970745"/>
<evidence type="ECO:0000256" key="1">
    <source>
        <dbReference type="ARBA" id="ARBA00012513"/>
    </source>
</evidence>
<dbReference type="Proteomes" id="UP000030752">
    <property type="component" value="Unassembled WGS sequence"/>
</dbReference>
<feature type="domain" description="UBA" evidence="11">
    <location>
        <begin position="754"/>
        <end position="795"/>
    </location>
</feature>
<dbReference type="InterPro" id="IPR000626">
    <property type="entry name" value="Ubiquitin-like_dom"/>
</dbReference>
<dbReference type="SMART" id="SM00220">
    <property type="entry name" value="S_TKc"/>
    <property type="match status" value="1"/>
</dbReference>
<dbReference type="SUPFAM" id="SSF54236">
    <property type="entry name" value="Ubiquitin-like"/>
    <property type="match status" value="2"/>
</dbReference>
<dbReference type="Gene3D" id="1.10.510.10">
    <property type="entry name" value="Transferase(Phosphotransferase) domain 1"/>
    <property type="match status" value="1"/>
</dbReference>
<feature type="compositionally biased region" description="Polar residues" evidence="9">
    <location>
        <begin position="580"/>
        <end position="593"/>
    </location>
</feature>
<sequence length="1142" mass="126794">MQSQNGTGPTLEPKDDLASRRARLFEGIGKVIPASLAGALHQGGILSDTQYTHVTHWCESNRFHEWGKRPRTLVILHIIGCPEAIDGFVNEGLSDIALPYSEENLPRVIRGSKRAHFIAHQNKVLSEQAIDLERPGGAHCNIDGNADVHFHLHRDLGSGGFGTVDHVFSRLSLQSFARKRIPRGRSFKKDQVAIQMFENELTTFKALSHRHLVRLIGSYTDRKFVGLIMTPVADMDLHTYLLASRHEIPDQIIRLRRFFGCLATAVEYLHQQRIRHKDIKPQNILVKGGRVLLTDFGTSRSWADDSRGTTIGTNRQAFTKAYCAPEVAMHETRNTSADIWSLGCVFLEMCTVLGGKRVPEMRTFFANHGTGGTYVRDNPEGTDLWVNHLKELSPDNDDHQVLDLVQDMCDHAHENRPTATELVSLILDFEGQMYYDFCCDRDQEQDHIGGGDPDMTTMFYSSPPISEVSEQRLTTIAETESSSSLGKVEALSPKVSQASASTDILCMTNPNSSRNQGPPSEDGERPEEVEKDHPVDLQSGSEVTQGARERQADASGSNAPLQHINNESRLKNDRHRATQNHDATSADTLSDQYDTPAEMIRETHLREERIAEQQQSRTQKGPQVEELPHGQRGQLPGLESRTIQHPDMAEPETKATPGDTGDDMTARPVLQRVHGDDTTEDFGESPSSHGSYASRVRLSEEQGTRQSEPVEESVKRTSYERARPPAWRLPAEYAEHGGVEQLHAVSGREASTAPGQTDALVEQLTAMGFSGPESLNALKTADFDADKAVEYLVIHPDQQNGEMALPNAWRHSGNNEVEPGSDGFQAPNRGESEPLPAGDPVNDPVLRNREESAFSNKGTATGVATSSSESADSFIQAQPQVRARSVPTPGESDHSGVTYGREQQSAHRPTRTANAGFSKPPPPPPKTRSMFGRMKHRLSSNLQREINSTNKTLPANFEAHQSSAHDGQFTKGNTKPGQHSVAHIEVKHVGGRSCKIHFKLSDTIQMLKNEIEALEDIPHHSQKLLFDGKELENDSTLESCRIKDGAIVYLVTGRRHTVQPDSDGMMPILVTWRIGELRSEVISIDVLRSYTIRAVKDKIRGYNRIPPAQQALFSADQPLSDDDRTLESYNIQYNDVVRMIVW</sequence>
<feature type="compositionally biased region" description="Basic and acidic residues" evidence="9">
    <location>
        <begin position="712"/>
        <end position="722"/>
    </location>
</feature>
<feature type="compositionally biased region" description="Polar residues" evidence="9">
    <location>
        <begin position="612"/>
        <end position="621"/>
    </location>
</feature>
<dbReference type="PROSITE" id="PS50053">
    <property type="entry name" value="UBIQUITIN_2"/>
    <property type="match status" value="2"/>
</dbReference>
<dbReference type="InterPro" id="IPR050660">
    <property type="entry name" value="NEK_Ser/Thr_kinase"/>
</dbReference>
<evidence type="ECO:0000259" key="12">
    <source>
        <dbReference type="PROSITE" id="PS50053"/>
    </source>
</evidence>
<protein>
    <recommendedName>
        <fullName evidence="1">non-specific serine/threonine protein kinase</fullName>
        <ecNumber evidence="1">2.7.11.1</ecNumber>
    </recommendedName>
</protein>
<name>W2RYR9_CYPE1</name>
<dbReference type="SUPFAM" id="SSF56112">
    <property type="entry name" value="Protein kinase-like (PK-like)"/>
    <property type="match status" value="1"/>
</dbReference>
<evidence type="ECO:0000256" key="2">
    <source>
        <dbReference type="ARBA" id="ARBA00022527"/>
    </source>
</evidence>
<keyword evidence="4" id="KW-0547">Nucleotide-binding</keyword>
<dbReference type="eggNOG" id="KOG0198">
    <property type="taxonomic scope" value="Eukaryota"/>
</dbReference>
<dbReference type="SMART" id="SM00213">
    <property type="entry name" value="UBQ"/>
    <property type="match status" value="2"/>
</dbReference>